<comment type="subcellular location">
    <subcellularLocation>
        <location evidence="1">Membrane</location>
        <topology evidence="1">Single-pass membrane protein</topology>
    </subcellularLocation>
</comment>
<dbReference type="Bgee" id="ENSLACG00000015687">
    <property type="expression patterns" value="Expressed in post-anal tail muscle and 6 other cell types or tissues"/>
</dbReference>
<dbReference type="InterPro" id="IPR027953">
    <property type="entry name" value="DUF4605"/>
</dbReference>
<name>H3B7D8_LATCH</name>
<dbReference type="GeneTree" id="ENSGT00940000154340"/>
<dbReference type="OrthoDB" id="9903800at2759"/>
<keyword evidence="3 7" id="KW-0812">Transmembrane</keyword>
<dbReference type="Proteomes" id="UP000008672">
    <property type="component" value="Unassembled WGS sequence"/>
</dbReference>
<dbReference type="PANTHER" id="PTHR33690">
    <property type="entry name" value="DUF4605 DOMAIN-CONTAINING PROTEIN"/>
    <property type="match status" value="1"/>
</dbReference>
<dbReference type="EMBL" id="AFYH01083314">
    <property type="status" value="NOT_ANNOTATED_CDS"/>
    <property type="molecule type" value="Genomic_DNA"/>
</dbReference>
<dbReference type="KEGG" id="lcm:102362861"/>
<reference evidence="9" key="2">
    <citation type="submission" date="2025-08" db="UniProtKB">
        <authorList>
            <consortium name="Ensembl"/>
        </authorList>
    </citation>
    <scope>IDENTIFICATION</scope>
</reference>
<dbReference type="GO" id="GO:0016020">
    <property type="term" value="C:membrane"/>
    <property type="evidence" value="ECO:0007669"/>
    <property type="project" value="UniProtKB-SubCell"/>
</dbReference>
<feature type="compositionally biased region" description="Acidic residues" evidence="6">
    <location>
        <begin position="73"/>
        <end position="85"/>
    </location>
</feature>
<dbReference type="RefSeq" id="XP_005997386.2">
    <property type="nucleotide sequence ID" value="XM_005997324.3"/>
</dbReference>
<evidence type="ECO:0000256" key="2">
    <source>
        <dbReference type="ARBA" id="ARBA00006165"/>
    </source>
</evidence>
<sequence>MPGIITLRMVLHCDRADRGAQIELVPSAPTKPKTTTAAAGAALAMCSVEPVVKHRAVNGEAQGEEAFRSDQVPQEEDPSTEPPVDDIEKLGTLFGELNKCLLGMGFTRMSFAEKSVEPVVIGFFWLMLWFLGIQALGLVAVLCIVIIFIQK</sequence>
<dbReference type="EMBL" id="AFYH01083312">
    <property type="status" value="NOT_ANNOTATED_CDS"/>
    <property type="molecule type" value="Genomic_DNA"/>
</dbReference>
<dbReference type="Pfam" id="PF15378">
    <property type="entry name" value="DUF4605"/>
    <property type="match status" value="1"/>
</dbReference>
<feature type="region of interest" description="Disordered" evidence="6">
    <location>
        <begin position="59"/>
        <end position="85"/>
    </location>
</feature>
<organism evidence="9 10">
    <name type="scientific">Latimeria chalumnae</name>
    <name type="common">Coelacanth</name>
    <dbReference type="NCBI Taxonomy" id="7897"/>
    <lineage>
        <taxon>Eukaryota</taxon>
        <taxon>Metazoa</taxon>
        <taxon>Chordata</taxon>
        <taxon>Craniata</taxon>
        <taxon>Vertebrata</taxon>
        <taxon>Euteleostomi</taxon>
        <taxon>Coelacanthiformes</taxon>
        <taxon>Coelacanthidae</taxon>
        <taxon>Latimeria</taxon>
    </lineage>
</organism>
<accession>H3B7D8</accession>
<evidence type="ECO:0000256" key="7">
    <source>
        <dbReference type="SAM" id="Phobius"/>
    </source>
</evidence>
<dbReference type="EMBL" id="AFYH01083317">
    <property type="status" value="NOT_ANNOTATED_CDS"/>
    <property type="molecule type" value="Genomic_DNA"/>
</dbReference>
<reference evidence="9" key="3">
    <citation type="submission" date="2025-09" db="UniProtKB">
        <authorList>
            <consortium name="Ensembl"/>
        </authorList>
    </citation>
    <scope>IDENTIFICATION</scope>
</reference>
<evidence type="ECO:0000256" key="6">
    <source>
        <dbReference type="SAM" id="MobiDB-lite"/>
    </source>
</evidence>
<dbReference type="FunCoup" id="H3B7D8">
    <property type="interactions" value="994"/>
</dbReference>
<reference evidence="10" key="1">
    <citation type="submission" date="2011-08" db="EMBL/GenBank/DDBJ databases">
        <title>The draft genome of Latimeria chalumnae.</title>
        <authorList>
            <person name="Di Palma F."/>
            <person name="Alfoldi J."/>
            <person name="Johnson J."/>
            <person name="Berlin A."/>
            <person name="Gnerre S."/>
            <person name="Jaffe D."/>
            <person name="MacCallum I."/>
            <person name="Young S."/>
            <person name="Walker B.J."/>
            <person name="Lander E."/>
            <person name="Lindblad-Toh K."/>
        </authorList>
    </citation>
    <scope>NUCLEOTIDE SEQUENCE [LARGE SCALE GENOMIC DNA]</scope>
    <source>
        <strain evidence="10">Wild caught</strain>
    </source>
</reference>
<gene>
    <name evidence="9" type="primary">FAM241A</name>
</gene>
<dbReference type="eggNOG" id="ENOG502S3RI">
    <property type="taxonomic scope" value="Eukaryota"/>
</dbReference>
<dbReference type="EMBL" id="AFYH01083316">
    <property type="status" value="NOT_ANNOTATED_CDS"/>
    <property type="molecule type" value="Genomic_DNA"/>
</dbReference>
<comment type="similarity">
    <text evidence="2">Belongs to the FAM241 family.</text>
</comment>
<dbReference type="PANTHER" id="PTHR33690:SF1">
    <property type="entry name" value="FAMILY WITH SEQUENCE SIMILARITY 241 MEMBER A"/>
    <property type="match status" value="1"/>
</dbReference>
<dbReference type="HOGENOM" id="CLU_1730822_0_0_1"/>
<feature type="domain" description="DUF4605" evidence="8">
    <location>
        <begin position="92"/>
        <end position="150"/>
    </location>
</feature>
<dbReference type="CTD" id="132720"/>
<feature type="transmembrane region" description="Helical" evidence="7">
    <location>
        <begin position="123"/>
        <end position="149"/>
    </location>
</feature>
<keyword evidence="5 7" id="KW-0472">Membrane</keyword>
<evidence type="ECO:0000313" key="9">
    <source>
        <dbReference type="Ensembl" id="ENSLACP00000017809.1"/>
    </source>
</evidence>
<dbReference type="GeneID" id="102362861"/>
<dbReference type="EMBL" id="AFYH01083315">
    <property type="status" value="NOT_ANNOTATED_CDS"/>
    <property type="molecule type" value="Genomic_DNA"/>
</dbReference>
<dbReference type="Ensembl" id="ENSLACT00000017939.1">
    <property type="protein sequence ID" value="ENSLACP00000017809.1"/>
    <property type="gene ID" value="ENSLACG00000015687.1"/>
</dbReference>
<protein>
    <submittedName>
        <fullName evidence="9">Family with sequence similarity 241 member A</fullName>
    </submittedName>
</protein>
<evidence type="ECO:0000313" key="10">
    <source>
        <dbReference type="Proteomes" id="UP000008672"/>
    </source>
</evidence>
<dbReference type="EMBL" id="AFYH01083318">
    <property type="status" value="NOT_ANNOTATED_CDS"/>
    <property type="molecule type" value="Genomic_DNA"/>
</dbReference>
<evidence type="ECO:0000256" key="1">
    <source>
        <dbReference type="ARBA" id="ARBA00004167"/>
    </source>
</evidence>
<keyword evidence="10" id="KW-1185">Reference proteome</keyword>
<proteinExistence type="inferred from homology"/>
<dbReference type="EMBL" id="AFYH01083313">
    <property type="status" value="NOT_ANNOTATED_CDS"/>
    <property type="molecule type" value="Genomic_DNA"/>
</dbReference>
<evidence type="ECO:0000256" key="5">
    <source>
        <dbReference type="ARBA" id="ARBA00023136"/>
    </source>
</evidence>
<evidence type="ECO:0000256" key="4">
    <source>
        <dbReference type="ARBA" id="ARBA00022989"/>
    </source>
</evidence>
<evidence type="ECO:0000259" key="8">
    <source>
        <dbReference type="Pfam" id="PF15378"/>
    </source>
</evidence>
<keyword evidence="4 7" id="KW-1133">Transmembrane helix</keyword>
<dbReference type="AlphaFoldDB" id="H3B7D8"/>
<evidence type="ECO:0000256" key="3">
    <source>
        <dbReference type="ARBA" id="ARBA00022692"/>
    </source>
</evidence>
<dbReference type="InterPro" id="IPR052502">
    <property type="entry name" value="FAM241_domain"/>
</dbReference>
<dbReference type="InParanoid" id="H3B7D8"/>